<keyword evidence="2" id="KW-1003">Cell membrane</keyword>
<dbReference type="InterPro" id="IPR026461">
    <property type="entry name" value="Trfase_2_rSAM/seldom_assoc"/>
</dbReference>
<dbReference type="AlphaFoldDB" id="A0A2M8IXC2"/>
<name>A0A2M8IXC2_9RHOB</name>
<dbReference type="NCBIfam" id="TIGR04283">
    <property type="entry name" value="glyco_like_mftF"/>
    <property type="match status" value="1"/>
</dbReference>
<evidence type="ECO:0000256" key="4">
    <source>
        <dbReference type="ARBA" id="ARBA00022679"/>
    </source>
</evidence>
<evidence type="ECO:0000313" key="8">
    <source>
        <dbReference type="Proteomes" id="UP000231553"/>
    </source>
</evidence>
<protein>
    <submittedName>
        <fullName evidence="7">Glycosyl transferase</fullName>
    </submittedName>
</protein>
<keyword evidence="8" id="KW-1185">Reference proteome</keyword>
<reference evidence="7 8" key="1">
    <citation type="journal article" date="2018" name="Int. J. Syst. Evol. Microbiol.">
        <title>Pseudooceanicola lipolyticus sp. nov., a marine alphaproteobacterium, reclassification of Oceanicola flagellatus as Pseudooceanicola flagellatus comb. nov. and emended description of the genus Pseudooceanicola.</title>
        <authorList>
            <person name="Huang M.-M."/>
            <person name="Guo L.-L."/>
            <person name="Wu Y.-H."/>
            <person name="Lai Q.-L."/>
            <person name="Shao Z.-Z."/>
            <person name="Wang C.-S."/>
            <person name="Wu M."/>
            <person name="Xu X.-W."/>
        </authorList>
    </citation>
    <scope>NUCLEOTIDE SEQUENCE [LARGE SCALE GENOMIC DNA]</scope>
    <source>
        <strain evidence="7 8">157</strain>
    </source>
</reference>
<keyword evidence="4 7" id="KW-0808">Transferase</keyword>
<organism evidence="7 8">
    <name type="scientific">Pseudooceanicola lipolyticus</name>
    <dbReference type="NCBI Taxonomy" id="2029104"/>
    <lineage>
        <taxon>Bacteria</taxon>
        <taxon>Pseudomonadati</taxon>
        <taxon>Pseudomonadota</taxon>
        <taxon>Alphaproteobacteria</taxon>
        <taxon>Rhodobacterales</taxon>
        <taxon>Paracoccaceae</taxon>
        <taxon>Pseudooceanicola</taxon>
    </lineage>
</organism>
<dbReference type="GO" id="GO:0005886">
    <property type="term" value="C:plasma membrane"/>
    <property type="evidence" value="ECO:0007669"/>
    <property type="project" value="UniProtKB-SubCell"/>
</dbReference>
<keyword evidence="3" id="KW-0328">Glycosyltransferase</keyword>
<proteinExistence type="predicted"/>
<dbReference type="GO" id="GO:0016757">
    <property type="term" value="F:glycosyltransferase activity"/>
    <property type="evidence" value="ECO:0007669"/>
    <property type="project" value="UniProtKB-KW"/>
</dbReference>
<feature type="domain" description="Glycosyltransferase 2-like" evidence="6">
    <location>
        <begin position="6"/>
        <end position="105"/>
    </location>
</feature>
<dbReference type="InterPro" id="IPR029044">
    <property type="entry name" value="Nucleotide-diphossugar_trans"/>
</dbReference>
<accession>A0A2M8IXC2</accession>
<evidence type="ECO:0000256" key="2">
    <source>
        <dbReference type="ARBA" id="ARBA00022475"/>
    </source>
</evidence>
<dbReference type="PANTHER" id="PTHR43646">
    <property type="entry name" value="GLYCOSYLTRANSFERASE"/>
    <property type="match status" value="1"/>
</dbReference>
<dbReference type="Pfam" id="PF00535">
    <property type="entry name" value="Glycos_transf_2"/>
    <property type="match status" value="1"/>
</dbReference>
<dbReference type="CDD" id="cd02522">
    <property type="entry name" value="GT_2_like_a"/>
    <property type="match status" value="1"/>
</dbReference>
<dbReference type="Gene3D" id="3.90.550.10">
    <property type="entry name" value="Spore Coat Polysaccharide Biosynthesis Protein SpsA, Chain A"/>
    <property type="match status" value="1"/>
</dbReference>
<keyword evidence="5" id="KW-0472">Membrane</keyword>
<dbReference type="RefSeq" id="WP_100163922.1">
    <property type="nucleotide sequence ID" value="NZ_PGTB01000109.1"/>
</dbReference>
<dbReference type="OrthoDB" id="5291101at2"/>
<evidence type="ECO:0000313" key="7">
    <source>
        <dbReference type="EMBL" id="PJE35181.1"/>
    </source>
</evidence>
<sequence length="226" mass="24484">MTATISVIVPTLDAEKTLPGCLQALIEGLMAGLIKELIVTDGGSQDATCHIADEAGAVLVRGPASRGGQLRRGAAVARGTWLLVIHADTILEPGWAQVVADHLETAEGPAYFRLKFRARGLMPTWVAGWANLRSLLFGLPYGDQGLLISAEDYQRAGGYPDQPLMEDVALVRALDRPLTRLPARALTGAERYLRAGWLRRGLRNIWTLGRYLTGADPTALDSAYRR</sequence>
<dbReference type="SUPFAM" id="SSF53448">
    <property type="entry name" value="Nucleotide-diphospho-sugar transferases"/>
    <property type="match status" value="1"/>
</dbReference>
<comment type="subcellular location">
    <subcellularLocation>
        <location evidence="1">Cell membrane</location>
    </subcellularLocation>
</comment>
<comment type="caution">
    <text evidence="7">The sequence shown here is derived from an EMBL/GenBank/DDBJ whole genome shotgun (WGS) entry which is preliminary data.</text>
</comment>
<evidence type="ECO:0000256" key="3">
    <source>
        <dbReference type="ARBA" id="ARBA00022676"/>
    </source>
</evidence>
<gene>
    <name evidence="7" type="ORF">CVM52_18510</name>
</gene>
<dbReference type="Proteomes" id="UP000231553">
    <property type="component" value="Unassembled WGS sequence"/>
</dbReference>
<dbReference type="InterPro" id="IPR001173">
    <property type="entry name" value="Glyco_trans_2-like"/>
</dbReference>
<evidence type="ECO:0000256" key="5">
    <source>
        <dbReference type="ARBA" id="ARBA00023136"/>
    </source>
</evidence>
<evidence type="ECO:0000259" key="6">
    <source>
        <dbReference type="Pfam" id="PF00535"/>
    </source>
</evidence>
<dbReference type="PANTHER" id="PTHR43646:SF2">
    <property type="entry name" value="GLYCOSYLTRANSFERASE 2-LIKE DOMAIN-CONTAINING PROTEIN"/>
    <property type="match status" value="1"/>
</dbReference>
<evidence type="ECO:0000256" key="1">
    <source>
        <dbReference type="ARBA" id="ARBA00004236"/>
    </source>
</evidence>
<dbReference type="EMBL" id="PGTB01000109">
    <property type="protein sequence ID" value="PJE35181.1"/>
    <property type="molecule type" value="Genomic_DNA"/>
</dbReference>